<name>A0A8X6S4E6_TRICX</name>
<protein>
    <submittedName>
        <fullName evidence="2">Uncharacterized protein</fullName>
    </submittedName>
</protein>
<sequence length="110" mass="12339">MPGKETEEKCKNNNCDTRNTERENDVSSVGCGTIASVDTRSNMLRYKENGWYSEGFLSVSCKLFAAVFLTVSIAEAAFDNMSDVFDCHSCLNRCYVDASRWVLAQIQRMG</sequence>
<evidence type="ECO:0000256" key="1">
    <source>
        <dbReference type="SAM" id="MobiDB-lite"/>
    </source>
</evidence>
<dbReference type="AlphaFoldDB" id="A0A8X6S4E6"/>
<feature type="region of interest" description="Disordered" evidence="1">
    <location>
        <begin position="1"/>
        <end position="25"/>
    </location>
</feature>
<dbReference type="Proteomes" id="UP000887159">
    <property type="component" value="Unassembled WGS sequence"/>
</dbReference>
<proteinExistence type="predicted"/>
<keyword evidence="3" id="KW-1185">Reference proteome</keyword>
<evidence type="ECO:0000313" key="2">
    <source>
        <dbReference type="EMBL" id="GFY07262.1"/>
    </source>
</evidence>
<organism evidence="2 3">
    <name type="scientific">Trichonephila clavipes</name>
    <name type="common">Golden silk orbweaver</name>
    <name type="synonym">Nephila clavipes</name>
    <dbReference type="NCBI Taxonomy" id="2585209"/>
    <lineage>
        <taxon>Eukaryota</taxon>
        <taxon>Metazoa</taxon>
        <taxon>Ecdysozoa</taxon>
        <taxon>Arthropoda</taxon>
        <taxon>Chelicerata</taxon>
        <taxon>Arachnida</taxon>
        <taxon>Araneae</taxon>
        <taxon>Araneomorphae</taxon>
        <taxon>Entelegynae</taxon>
        <taxon>Araneoidea</taxon>
        <taxon>Nephilidae</taxon>
        <taxon>Trichonephila</taxon>
    </lineage>
</organism>
<reference evidence="2" key="1">
    <citation type="submission" date="2020-08" db="EMBL/GenBank/DDBJ databases">
        <title>Multicomponent nature underlies the extraordinary mechanical properties of spider dragline silk.</title>
        <authorList>
            <person name="Kono N."/>
            <person name="Nakamura H."/>
            <person name="Mori M."/>
            <person name="Yoshida Y."/>
            <person name="Ohtoshi R."/>
            <person name="Malay A.D."/>
            <person name="Moran D.A.P."/>
            <person name="Tomita M."/>
            <person name="Numata K."/>
            <person name="Arakawa K."/>
        </authorList>
    </citation>
    <scope>NUCLEOTIDE SEQUENCE</scope>
</reference>
<dbReference type="EMBL" id="BMAU01021272">
    <property type="protein sequence ID" value="GFY07262.1"/>
    <property type="molecule type" value="Genomic_DNA"/>
</dbReference>
<feature type="compositionally biased region" description="Basic and acidic residues" evidence="1">
    <location>
        <begin position="1"/>
        <end position="11"/>
    </location>
</feature>
<accession>A0A8X6S4E6</accession>
<comment type="caution">
    <text evidence="2">The sequence shown here is derived from an EMBL/GenBank/DDBJ whole genome shotgun (WGS) entry which is preliminary data.</text>
</comment>
<gene>
    <name evidence="2" type="ORF">TNCV_5084491</name>
</gene>
<evidence type="ECO:0000313" key="3">
    <source>
        <dbReference type="Proteomes" id="UP000887159"/>
    </source>
</evidence>